<dbReference type="EMBL" id="DXEL01000045">
    <property type="protein sequence ID" value="HIX74630.1"/>
    <property type="molecule type" value="Genomic_DNA"/>
</dbReference>
<dbReference type="Proteomes" id="UP000886740">
    <property type="component" value="Unassembled WGS sequence"/>
</dbReference>
<dbReference type="Pfam" id="PF07581">
    <property type="entry name" value="Glug"/>
    <property type="match status" value="2"/>
</dbReference>
<proteinExistence type="predicted"/>
<reference evidence="3" key="1">
    <citation type="journal article" date="2021" name="PeerJ">
        <title>Extensive microbial diversity within the chicken gut microbiome revealed by metagenomics and culture.</title>
        <authorList>
            <person name="Gilroy R."/>
            <person name="Ravi A."/>
            <person name="Getino M."/>
            <person name="Pursley I."/>
            <person name="Horton D.L."/>
            <person name="Alikhan N.F."/>
            <person name="Baker D."/>
            <person name="Gharbi K."/>
            <person name="Hall N."/>
            <person name="Watson M."/>
            <person name="Adriaenssens E.M."/>
            <person name="Foster-Nyarko E."/>
            <person name="Jarju S."/>
            <person name="Secka A."/>
            <person name="Antonio M."/>
            <person name="Oren A."/>
            <person name="Chaudhuri R.R."/>
            <person name="La Ragione R."/>
            <person name="Hildebrand F."/>
            <person name="Pallen M.J."/>
        </authorList>
    </citation>
    <scope>NUCLEOTIDE SEQUENCE</scope>
    <source>
        <strain evidence="3">ChiGjej6B6-14162</strain>
    </source>
</reference>
<name>A0A9D1XAW1_9BACT</name>
<dbReference type="AlphaFoldDB" id="A0A9D1XAW1"/>
<organism evidence="3 4">
    <name type="scientific">Candidatus Parabacteroides intestinipullorum</name>
    <dbReference type="NCBI Taxonomy" id="2838723"/>
    <lineage>
        <taxon>Bacteria</taxon>
        <taxon>Pseudomonadati</taxon>
        <taxon>Bacteroidota</taxon>
        <taxon>Bacteroidia</taxon>
        <taxon>Bacteroidales</taxon>
        <taxon>Tannerellaceae</taxon>
        <taxon>Parabacteroides</taxon>
    </lineage>
</organism>
<dbReference type="Gene3D" id="2.160.20.110">
    <property type="match status" value="1"/>
</dbReference>
<dbReference type="InterPro" id="IPR011493">
    <property type="entry name" value="GLUG"/>
</dbReference>
<dbReference type="InterPro" id="IPR044060">
    <property type="entry name" value="Bacterial_rp_domain"/>
</dbReference>
<feature type="domain" description="Bacterial repeat" evidence="2">
    <location>
        <begin position="453"/>
        <end position="525"/>
    </location>
</feature>
<reference evidence="3" key="2">
    <citation type="submission" date="2021-04" db="EMBL/GenBank/DDBJ databases">
        <authorList>
            <person name="Gilroy R."/>
        </authorList>
    </citation>
    <scope>NUCLEOTIDE SEQUENCE</scope>
    <source>
        <strain evidence="3">ChiGjej6B6-14162</strain>
    </source>
</reference>
<evidence type="ECO:0000313" key="3">
    <source>
        <dbReference type="EMBL" id="HIX74630.1"/>
    </source>
</evidence>
<evidence type="ECO:0000259" key="1">
    <source>
        <dbReference type="Pfam" id="PF07581"/>
    </source>
</evidence>
<sequence length="780" mass="83729">KQASKQASKQVYNFVIRYLKKPGQGAASSLAGLLLLLCLLLCPMAAWGQTNWIDEANTDWYDDNSGATEFTISTPAQLAGLAKLVNGGNDFSGKTINLDADIRLNDTSGWESWETTPPKYSWTPIGTLQNQFYGTFDGQGYTVSGIYISGDQYQGLFGVVRDGTIKNLTVAESYIYGNLAVGGVVGYNAGQVLNCSNSGTVIGSTRSNNVGGVVGYNNTGQVSNCSNSGTVEGLLYIGGVIGSNHNGTASYCSNIGTVRGGDDWFVGGVVGVRFSANVSNCYYLEGTCDKGVGGGSGTTENVEMKTEAEYKSGEVAFLLQDGQAEQIWGQKLGEGGDSFPVIGGPRVVKVDDDVYKNAYTLTINLNQPENGTISAKVNETPINSGDFVAEGTTVILIAEAEDGYEFDSWSVTDADNNEVAVTNNTFTMPANNVTVTATFKEKTEPDPEPIYYIITVDDMTNGEVTASPVTAKEGENVTLTVNPYSGYELGSLSVTDADNKEVTVTNNTFTMPASDVTVTATFKEKTEPDPGPTYYTITVDDNMTNGQVTASSATAEEGENVTLTVNPDSGYELWSLSVTDANGGSVPVNNYTFTMPASDVTVTATFTEIIPEPEPTYFTLDFDDHPCEGVTLNSNLTAVEEGGTLYLYVEKEDETLYDYDDMRIYAKRGANADWEELTEDPNRPGVYPIERIWTDIFIKVEGVTPIDPPTAIAGVETLRIYAADGLLHVEIPTRQRVTIVSMAGALIADGEQEGARIYRDLNAGIYIVRVGDYATKVRVE</sequence>
<feature type="domain" description="GLUG" evidence="1">
    <location>
        <begin position="177"/>
        <end position="202"/>
    </location>
</feature>
<gene>
    <name evidence="3" type="ORF">H9977_06325</name>
</gene>
<feature type="domain" description="GLUG" evidence="1">
    <location>
        <begin position="208"/>
        <end position="231"/>
    </location>
</feature>
<evidence type="ECO:0000259" key="2">
    <source>
        <dbReference type="Pfam" id="PF18998"/>
    </source>
</evidence>
<evidence type="ECO:0008006" key="5">
    <source>
        <dbReference type="Google" id="ProtNLM"/>
    </source>
</evidence>
<comment type="caution">
    <text evidence="3">The sequence shown here is derived from an EMBL/GenBank/DDBJ whole genome shotgun (WGS) entry which is preliminary data.</text>
</comment>
<feature type="domain" description="Bacterial repeat" evidence="2">
    <location>
        <begin position="362"/>
        <end position="442"/>
    </location>
</feature>
<accession>A0A9D1XAW1</accession>
<protein>
    <recommendedName>
        <fullName evidence="5">Bacterial repeat domain-containing protein</fullName>
    </recommendedName>
</protein>
<dbReference type="Pfam" id="PF18998">
    <property type="entry name" value="Flg_new_2"/>
    <property type="match status" value="3"/>
</dbReference>
<feature type="domain" description="Bacterial repeat" evidence="2">
    <location>
        <begin position="535"/>
        <end position="609"/>
    </location>
</feature>
<evidence type="ECO:0000313" key="4">
    <source>
        <dbReference type="Proteomes" id="UP000886740"/>
    </source>
</evidence>
<feature type="non-terminal residue" evidence="3">
    <location>
        <position position="1"/>
    </location>
</feature>